<evidence type="ECO:0000259" key="6">
    <source>
        <dbReference type="Pfam" id="PF25967"/>
    </source>
</evidence>
<dbReference type="InterPro" id="IPR058624">
    <property type="entry name" value="MdtA-like_HH"/>
</dbReference>
<dbReference type="EMBL" id="CP113517">
    <property type="protein sequence ID" value="WAR43898.1"/>
    <property type="molecule type" value="Genomic_DNA"/>
</dbReference>
<dbReference type="Pfam" id="PF25944">
    <property type="entry name" value="Beta-barrel_RND"/>
    <property type="match status" value="1"/>
</dbReference>
<comment type="subcellular location">
    <subcellularLocation>
        <location evidence="1">Cell inner membrane</location>
        <topology evidence="1">Lipid-anchor</topology>
    </subcellularLocation>
</comment>
<dbReference type="NCBIfam" id="TIGR01730">
    <property type="entry name" value="RND_mfp"/>
    <property type="match status" value="1"/>
</dbReference>
<feature type="domain" description="Multidrug resistance protein MdtA-like C-terminal permuted SH3" evidence="6">
    <location>
        <begin position="322"/>
        <end position="383"/>
    </location>
</feature>
<dbReference type="InterPro" id="IPR006143">
    <property type="entry name" value="RND_pump_MFP"/>
</dbReference>
<dbReference type="Pfam" id="PF25917">
    <property type="entry name" value="BSH_RND"/>
    <property type="match status" value="1"/>
</dbReference>
<dbReference type="InterPro" id="IPR058625">
    <property type="entry name" value="MdtA-like_BSH"/>
</dbReference>
<feature type="domain" description="Multidrug resistance protein MdtA-like alpha-helical hairpin" evidence="3">
    <location>
        <begin position="121"/>
        <end position="190"/>
    </location>
</feature>
<reference evidence="7" key="1">
    <citation type="submission" date="2022-11" db="EMBL/GenBank/DDBJ databases">
        <title>Methylomonas rapida sp. nov., Carotenoid-Producing Obligate Methanotrophs with High Growth Characteristics and Biotechnological Potential.</title>
        <authorList>
            <person name="Tikhonova E.N."/>
            <person name="Suleimanov R.Z."/>
            <person name="Miroshnikov K."/>
            <person name="Oshkin I.Y."/>
            <person name="Belova S.E."/>
            <person name="Danilova O.V."/>
            <person name="Ashikhmin A."/>
            <person name="Konopkin A."/>
            <person name="But S.Y."/>
            <person name="Khmelenina V.N."/>
            <person name="Kuznetsov N."/>
            <person name="Pimenov N.V."/>
            <person name="Dedysh S.N."/>
        </authorList>
    </citation>
    <scope>NUCLEOTIDE SEQUENCE</scope>
    <source>
        <strain evidence="7">MP1</strain>
    </source>
</reference>
<name>A0ABY7GII7_9GAMM</name>
<dbReference type="Gene3D" id="2.40.50.100">
    <property type="match status" value="1"/>
</dbReference>
<evidence type="ECO:0000256" key="2">
    <source>
        <dbReference type="ARBA" id="ARBA00009477"/>
    </source>
</evidence>
<protein>
    <submittedName>
        <fullName evidence="7">Efflux RND transporter periplasmic adaptor subunit</fullName>
    </submittedName>
</protein>
<dbReference type="SUPFAM" id="SSF111369">
    <property type="entry name" value="HlyD-like secretion proteins"/>
    <property type="match status" value="1"/>
</dbReference>
<dbReference type="Gene3D" id="2.40.420.20">
    <property type="match status" value="1"/>
</dbReference>
<accession>A0ABY7GII7</accession>
<proteinExistence type="inferred from homology"/>
<evidence type="ECO:0000259" key="5">
    <source>
        <dbReference type="Pfam" id="PF25944"/>
    </source>
</evidence>
<dbReference type="Gene3D" id="2.40.30.170">
    <property type="match status" value="1"/>
</dbReference>
<dbReference type="Pfam" id="PF25967">
    <property type="entry name" value="RND-MFP_C"/>
    <property type="match status" value="1"/>
</dbReference>
<dbReference type="InterPro" id="IPR058626">
    <property type="entry name" value="MdtA-like_b-barrel"/>
</dbReference>
<organism evidence="7 8">
    <name type="scientific">Methylomonas rapida</name>
    <dbReference type="NCBI Taxonomy" id="2963939"/>
    <lineage>
        <taxon>Bacteria</taxon>
        <taxon>Pseudomonadati</taxon>
        <taxon>Pseudomonadota</taxon>
        <taxon>Gammaproteobacteria</taxon>
        <taxon>Methylococcales</taxon>
        <taxon>Methylococcaceae</taxon>
        <taxon>Methylomonas</taxon>
    </lineage>
</organism>
<evidence type="ECO:0000313" key="7">
    <source>
        <dbReference type="EMBL" id="WAR43898.1"/>
    </source>
</evidence>
<dbReference type="Proteomes" id="UP001162780">
    <property type="component" value="Chromosome"/>
</dbReference>
<feature type="domain" description="Multidrug resistance protein MdtA-like barrel-sandwich hybrid" evidence="4">
    <location>
        <begin position="81"/>
        <end position="218"/>
    </location>
</feature>
<comment type="similarity">
    <text evidence="2">Belongs to the membrane fusion protein (MFP) (TC 8.A.1) family.</text>
</comment>
<feature type="domain" description="Multidrug resistance protein MdtA-like beta-barrel" evidence="5">
    <location>
        <begin position="228"/>
        <end position="316"/>
    </location>
</feature>
<evidence type="ECO:0000259" key="3">
    <source>
        <dbReference type="Pfam" id="PF25876"/>
    </source>
</evidence>
<sequence>MEQSNQVEAIRNARFSAAVFSRHIAQSLLISTCALALLAGCEKNQPAGQAKMEPPVKIALPLIQETTEWDEYTGRIEAIDAVEVRARVSGYLEKVNFTAGAKVRKDDLLFVIDPKPFKAQLNYATAELERAKTKQELAKNDLERAENLFAAKAISAEEYDARQKGLRETAAAVTSAEANVYTAKLNLDYTEIRAPISGRIGREMVTVGNLVNAGGDGTLLTNIVSTDPVYVYVDADEQSVLKYRRRAQQQGEANAGLKGTQVQLAVADESDFPHQGRLDYVAPQANAATGTVTLRGVFANPDELLSPGFFARMRVRGSDPYQATLLPDRAIGTDQSQRFVWLVKPDNQLEYRQVTPGARIGQMRVIKDGLTPDDWVVVEGAQKLRPGMSVKPERITLDGQGAQ</sequence>
<dbReference type="InterPro" id="IPR058627">
    <property type="entry name" value="MdtA-like_C"/>
</dbReference>
<dbReference type="PANTHER" id="PTHR30158">
    <property type="entry name" value="ACRA/E-RELATED COMPONENT OF DRUG EFFLUX TRANSPORTER"/>
    <property type="match status" value="1"/>
</dbReference>
<dbReference type="PANTHER" id="PTHR30158:SF10">
    <property type="entry name" value="CATION EFFLUX PUMP"/>
    <property type="match status" value="1"/>
</dbReference>
<evidence type="ECO:0000313" key="8">
    <source>
        <dbReference type="Proteomes" id="UP001162780"/>
    </source>
</evidence>
<gene>
    <name evidence="7" type="ORF">NM686_016190</name>
</gene>
<evidence type="ECO:0000256" key="1">
    <source>
        <dbReference type="ARBA" id="ARBA00004519"/>
    </source>
</evidence>
<dbReference type="Pfam" id="PF25876">
    <property type="entry name" value="HH_MFP_RND"/>
    <property type="match status" value="1"/>
</dbReference>
<keyword evidence="8" id="KW-1185">Reference proteome</keyword>
<evidence type="ECO:0000259" key="4">
    <source>
        <dbReference type="Pfam" id="PF25917"/>
    </source>
</evidence>
<dbReference type="Gene3D" id="1.10.287.470">
    <property type="entry name" value="Helix hairpin bin"/>
    <property type="match status" value="1"/>
</dbReference>
<dbReference type="RefSeq" id="WP_255188884.1">
    <property type="nucleotide sequence ID" value="NZ_CP113517.1"/>
</dbReference>